<comment type="caution">
    <text evidence="1">The sequence shown here is derived from an EMBL/GenBank/DDBJ whole genome shotgun (WGS) entry which is preliminary data.</text>
</comment>
<gene>
    <name evidence="1" type="ORF">SCA03_24640</name>
</gene>
<reference evidence="1 2" key="1">
    <citation type="submission" date="2019-06" db="EMBL/GenBank/DDBJ databases">
        <title>Whole genome shotgun sequence of Streptomyces cacaoi subsp. cacaoi NBRC 12748.</title>
        <authorList>
            <person name="Hosoyama A."/>
            <person name="Uohara A."/>
            <person name="Ohji S."/>
            <person name="Ichikawa N."/>
        </authorList>
    </citation>
    <scope>NUCLEOTIDE SEQUENCE [LARGE SCALE GENOMIC DNA]</scope>
    <source>
        <strain evidence="1 2">NBRC 12748</strain>
    </source>
</reference>
<dbReference type="EMBL" id="BJMM01000009">
    <property type="protein sequence ID" value="GEB49913.1"/>
    <property type="molecule type" value="Genomic_DNA"/>
</dbReference>
<dbReference type="AlphaFoldDB" id="A0A4Y3QZA2"/>
<accession>A0A4Y3QZA2</accession>
<sequence length="43" mass="4624">MHDLVAGTRSGVLFTDDVRCPVHVADLAAARRGAFTMWQGPTP</sequence>
<evidence type="ECO:0000313" key="1">
    <source>
        <dbReference type="EMBL" id="GEB49913.1"/>
    </source>
</evidence>
<evidence type="ECO:0000313" key="2">
    <source>
        <dbReference type="Proteomes" id="UP000319210"/>
    </source>
</evidence>
<dbReference type="Proteomes" id="UP000319210">
    <property type="component" value="Unassembled WGS sequence"/>
</dbReference>
<protein>
    <submittedName>
        <fullName evidence="1">Uncharacterized protein</fullName>
    </submittedName>
</protein>
<name>A0A4Y3QZA2_STRCI</name>
<organism evidence="1 2">
    <name type="scientific">Streptomyces cacaoi</name>
    <dbReference type="NCBI Taxonomy" id="1898"/>
    <lineage>
        <taxon>Bacteria</taxon>
        <taxon>Bacillati</taxon>
        <taxon>Actinomycetota</taxon>
        <taxon>Actinomycetes</taxon>
        <taxon>Kitasatosporales</taxon>
        <taxon>Streptomycetaceae</taxon>
        <taxon>Streptomyces</taxon>
    </lineage>
</organism>
<keyword evidence="2" id="KW-1185">Reference proteome</keyword>
<proteinExistence type="predicted"/>